<dbReference type="Gene3D" id="2.130.10.10">
    <property type="entry name" value="YVTN repeat-like/Quinoprotein amine dehydrogenase"/>
    <property type="match status" value="2"/>
</dbReference>
<keyword evidence="3" id="KW-0677">Repeat</keyword>
<feature type="compositionally biased region" description="Basic and acidic residues" evidence="5">
    <location>
        <begin position="395"/>
        <end position="404"/>
    </location>
</feature>
<dbReference type="EMBL" id="JAEUBF010000681">
    <property type="protein sequence ID" value="KAH3675944.1"/>
    <property type="molecule type" value="Genomic_DNA"/>
</dbReference>
<dbReference type="PANTHER" id="PTHR44675:SF1">
    <property type="entry name" value="P21-ACTIVATED PROTEIN KINASE-INTERACTING PROTEIN 1"/>
    <property type="match status" value="1"/>
</dbReference>
<dbReference type="PRINTS" id="PR00320">
    <property type="entry name" value="GPROTEINBRPT"/>
</dbReference>
<dbReference type="InterPro" id="IPR019775">
    <property type="entry name" value="WD40_repeat_CS"/>
</dbReference>
<proteinExistence type="predicted"/>
<evidence type="ECO:0000256" key="1">
    <source>
        <dbReference type="ARBA" id="ARBA00022517"/>
    </source>
</evidence>
<dbReference type="Proteomes" id="UP000769528">
    <property type="component" value="Unassembled WGS sequence"/>
</dbReference>
<dbReference type="AlphaFoldDB" id="A0A9P8PRE3"/>
<gene>
    <name evidence="6" type="ORF">WICMUC_002240</name>
</gene>
<feature type="repeat" description="WD" evidence="4">
    <location>
        <begin position="75"/>
        <end position="114"/>
    </location>
</feature>
<keyword evidence="7" id="KW-1185">Reference proteome</keyword>
<dbReference type="Pfam" id="PF00400">
    <property type="entry name" value="WD40"/>
    <property type="match status" value="4"/>
</dbReference>
<evidence type="ECO:0000256" key="4">
    <source>
        <dbReference type="PROSITE-ProRule" id="PRU00221"/>
    </source>
</evidence>
<sequence length="423" mass="48372">MSEGKTKKVRISSSNKRDQKLPQIIPTIIPNKPINSDSLQFRIYVGSYEHNLLCLSVNLPNDRSKTPVFQPIFHFQAHALSIKSISAAKRYLVTGSNDEHIRIYDLQKRKELGNLMGHQGSITSLRFSEDHDDEGNSENNHKTGKWLLSGSDDGKIIIWRSKDWEIFGTLKGHQGKVNDIAIHPSGRIAVSVGEDKTVRLWNLMTAKKAANLKIKNDWQAGELVRWSTTGDYFFVALLNKVLVYKTSEAKTIKEISFKHTVMHLEVYKIQDVEYVVVGLNNGSIEFYRLEDEILAKGESFEPEFRLQGHTNRIKDFKLYKTGKQTLLISISSDGNIVVWDLILRDQIAVYNTGERLNCVEITSEAVEKVETMKRRLEDDEAEFSASESENEDTEELKKIMNNERTKKKKKKGSKKEKISVQLE</sequence>
<evidence type="ECO:0000256" key="3">
    <source>
        <dbReference type="ARBA" id="ARBA00022737"/>
    </source>
</evidence>
<keyword evidence="1" id="KW-0690">Ribosome biogenesis</keyword>
<organism evidence="6 7">
    <name type="scientific">Wickerhamomyces mucosus</name>
    <dbReference type="NCBI Taxonomy" id="1378264"/>
    <lineage>
        <taxon>Eukaryota</taxon>
        <taxon>Fungi</taxon>
        <taxon>Dikarya</taxon>
        <taxon>Ascomycota</taxon>
        <taxon>Saccharomycotina</taxon>
        <taxon>Saccharomycetes</taxon>
        <taxon>Phaffomycetales</taxon>
        <taxon>Wickerhamomycetaceae</taxon>
        <taxon>Wickerhamomyces</taxon>
    </lineage>
</organism>
<dbReference type="PROSITE" id="PS00678">
    <property type="entry name" value="WD_REPEATS_1"/>
    <property type="match status" value="2"/>
</dbReference>
<dbReference type="InterPro" id="IPR051959">
    <property type="entry name" value="PAK1-Kinase_Regulator"/>
</dbReference>
<dbReference type="PROSITE" id="PS50082">
    <property type="entry name" value="WD_REPEATS_2"/>
    <property type="match status" value="4"/>
</dbReference>
<evidence type="ECO:0000313" key="6">
    <source>
        <dbReference type="EMBL" id="KAH3675944.1"/>
    </source>
</evidence>
<reference evidence="6" key="2">
    <citation type="submission" date="2021-01" db="EMBL/GenBank/DDBJ databases">
        <authorList>
            <person name="Schikora-Tamarit M.A."/>
        </authorList>
    </citation>
    <scope>NUCLEOTIDE SEQUENCE</scope>
    <source>
        <strain evidence="6">CBS6341</strain>
    </source>
</reference>
<dbReference type="InterPro" id="IPR015943">
    <property type="entry name" value="WD40/YVTN_repeat-like_dom_sf"/>
</dbReference>
<keyword evidence="2 4" id="KW-0853">WD repeat</keyword>
<evidence type="ECO:0000256" key="5">
    <source>
        <dbReference type="SAM" id="MobiDB-lite"/>
    </source>
</evidence>
<evidence type="ECO:0000313" key="7">
    <source>
        <dbReference type="Proteomes" id="UP000769528"/>
    </source>
</evidence>
<feature type="repeat" description="WD" evidence="4">
    <location>
        <begin position="115"/>
        <end position="159"/>
    </location>
</feature>
<dbReference type="PROSITE" id="PS50294">
    <property type="entry name" value="WD_REPEATS_REGION"/>
    <property type="match status" value="2"/>
</dbReference>
<dbReference type="SMART" id="SM00320">
    <property type="entry name" value="WD40"/>
    <property type="match status" value="4"/>
</dbReference>
<feature type="repeat" description="WD" evidence="4">
    <location>
        <begin position="306"/>
        <end position="341"/>
    </location>
</feature>
<comment type="caution">
    <text evidence="6">The sequence shown here is derived from an EMBL/GenBank/DDBJ whole genome shotgun (WGS) entry which is preliminary data.</text>
</comment>
<dbReference type="GO" id="GO:0042254">
    <property type="term" value="P:ribosome biogenesis"/>
    <property type="evidence" value="ECO:0007669"/>
    <property type="project" value="UniProtKB-KW"/>
</dbReference>
<dbReference type="SUPFAM" id="SSF50978">
    <property type="entry name" value="WD40 repeat-like"/>
    <property type="match status" value="1"/>
</dbReference>
<accession>A0A9P8PRE3</accession>
<dbReference type="InterPro" id="IPR036322">
    <property type="entry name" value="WD40_repeat_dom_sf"/>
</dbReference>
<dbReference type="PANTHER" id="PTHR44675">
    <property type="entry name" value="PAK1 INTERACTING PROTEIN 1"/>
    <property type="match status" value="1"/>
</dbReference>
<feature type="compositionally biased region" description="Basic residues" evidence="5">
    <location>
        <begin position="405"/>
        <end position="414"/>
    </location>
</feature>
<protein>
    <submittedName>
        <fullName evidence="6">Uncharacterized protein</fullName>
    </submittedName>
</protein>
<name>A0A9P8PRE3_9ASCO</name>
<feature type="repeat" description="WD" evidence="4">
    <location>
        <begin position="170"/>
        <end position="211"/>
    </location>
</feature>
<feature type="compositionally biased region" description="Acidic residues" evidence="5">
    <location>
        <begin position="378"/>
        <end position="394"/>
    </location>
</feature>
<dbReference type="OrthoDB" id="308449at2759"/>
<dbReference type="InterPro" id="IPR001680">
    <property type="entry name" value="WD40_rpt"/>
</dbReference>
<dbReference type="InterPro" id="IPR020472">
    <property type="entry name" value="WD40_PAC1"/>
</dbReference>
<feature type="region of interest" description="Disordered" evidence="5">
    <location>
        <begin position="377"/>
        <end position="423"/>
    </location>
</feature>
<evidence type="ECO:0000256" key="2">
    <source>
        <dbReference type="ARBA" id="ARBA00022574"/>
    </source>
</evidence>
<reference evidence="6" key="1">
    <citation type="journal article" date="2021" name="Open Biol.">
        <title>Shared evolutionary footprints suggest mitochondrial oxidative damage underlies multiple complex I losses in fungi.</title>
        <authorList>
            <person name="Schikora-Tamarit M.A."/>
            <person name="Marcet-Houben M."/>
            <person name="Nosek J."/>
            <person name="Gabaldon T."/>
        </authorList>
    </citation>
    <scope>NUCLEOTIDE SEQUENCE</scope>
    <source>
        <strain evidence="6">CBS6341</strain>
    </source>
</reference>